<organism evidence="1 2">
    <name type="scientific">candidate division MSBL1 archaeon SCGC-AAA259E19</name>
    <dbReference type="NCBI Taxonomy" id="1698264"/>
    <lineage>
        <taxon>Archaea</taxon>
        <taxon>Methanobacteriati</taxon>
        <taxon>Methanobacteriota</taxon>
        <taxon>candidate division MSBL1</taxon>
    </lineage>
</organism>
<proteinExistence type="predicted"/>
<keyword evidence="2" id="KW-1185">Reference proteome</keyword>
<accession>A0A133UIH1</accession>
<dbReference type="AlphaFoldDB" id="A0A133UIH1"/>
<evidence type="ECO:0000313" key="2">
    <source>
        <dbReference type="Proteomes" id="UP000070284"/>
    </source>
</evidence>
<name>A0A133UIH1_9EURY</name>
<dbReference type="EMBL" id="LHXO01000091">
    <property type="protein sequence ID" value="KXA94022.1"/>
    <property type="molecule type" value="Genomic_DNA"/>
</dbReference>
<reference evidence="1 2" key="1">
    <citation type="journal article" date="2016" name="Sci. Rep.">
        <title>Metabolic traits of an uncultured archaeal lineage -MSBL1- from brine pools of the Red Sea.</title>
        <authorList>
            <person name="Mwirichia R."/>
            <person name="Alam I."/>
            <person name="Rashid M."/>
            <person name="Vinu M."/>
            <person name="Ba-Alawi W."/>
            <person name="Anthony Kamau A."/>
            <person name="Kamanda Ngugi D."/>
            <person name="Goker M."/>
            <person name="Klenk H.P."/>
            <person name="Bajic V."/>
            <person name="Stingl U."/>
        </authorList>
    </citation>
    <scope>NUCLEOTIDE SEQUENCE [LARGE SCALE GENOMIC DNA]</scope>
    <source>
        <strain evidence="1">SCGC-AAA259E19</strain>
    </source>
</reference>
<sequence>MDGFRFEDFTSSVCSGGGPPTLVSGNGRVRPENVVDVAYYYYFFERENDRFSSTPIFSFFDHNRVIRANFIPVDWERKNKIEPQRS</sequence>
<protein>
    <submittedName>
        <fullName evidence="1">Uncharacterized protein</fullName>
    </submittedName>
</protein>
<dbReference type="Proteomes" id="UP000070284">
    <property type="component" value="Unassembled WGS sequence"/>
</dbReference>
<comment type="caution">
    <text evidence="1">The sequence shown here is derived from an EMBL/GenBank/DDBJ whole genome shotgun (WGS) entry which is preliminary data.</text>
</comment>
<gene>
    <name evidence="1" type="ORF">AKJ65_05660</name>
</gene>
<evidence type="ECO:0000313" key="1">
    <source>
        <dbReference type="EMBL" id="KXA94022.1"/>
    </source>
</evidence>